<keyword evidence="4" id="KW-1185">Reference proteome</keyword>
<dbReference type="AlphaFoldDB" id="A0A0D2M6I1"/>
<dbReference type="STRING" id="945553.A0A0D2M6I1"/>
<dbReference type="InterPro" id="IPR046341">
    <property type="entry name" value="SET_dom_sf"/>
</dbReference>
<organism evidence="3 4">
    <name type="scientific">Hypholoma sublateritium (strain FD-334 SS-4)</name>
    <dbReference type="NCBI Taxonomy" id="945553"/>
    <lineage>
        <taxon>Eukaryota</taxon>
        <taxon>Fungi</taxon>
        <taxon>Dikarya</taxon>
        <taxon>Basidiomycota</taxon>
        <taxon>Agaricomycotina</taxon>
        <taxon>Agaricomycetes</taxon>
        <taxon>Agaricomycetidae</taxon>
        <taxon>Agaricales</taxon>
        <taxon>Agaricineae</taxon>
        <taxon>Strophariaceae</taxon>
        <taxon>Hypholoma</taxon>
    </lineage>
</organism>
<protein>
    <recommendedName>
        <fullName evidence="2">SET domain-containing protein</fullName>
    </recommendedName>
</protein>
<keyword evidence="1" id="KW-0802">TPR repeat</keyword>
<dbReference type="CDD" id="cd20071">
    <property type="entry name" value="SET_SMYD"/>
    <property type="match status" value="1"/>
</dbReference>
<dbReference type="PROSITE" id="PS50005">
    <property type="entry name" value="TPR"/>
    <property type="match status" value="1"/>
</dbReference>
<dbReference type="EMBL" id="KN817585">
    <property type="protein sequence ID" value="KJA18768.1"/>
    <property type="molecule type" value="Genomic_DNA"/>
</dbReference>
<dbReference type="SMART" id="SM00317">
    <property type="entry name" value="SET"/>
    <property type="match status" value="1"/>
</dbReference>
<proteinExistence type="predicted"/>
<dbReference type="InterPro" id="IPR011990">
    <property type="entry name" value="TPR-like_helical_dom_sf"/>
</dbReference>
<dbReference type="OrthoDB" id="265717at2759"/>
<dbReference type="InterPro" id="IPR019734">
    <property type="entry name" value="TPR_rpt"/>
</dbReference>
<name>A0A0D2M6I1_HYPSF</name>
<dbReference type="OMA" id="CKPRTER"/>
<feature type="domain" description="SET" evidence="2">
    <location>
        <begin position="153"/>
        <end position="298"/>
    </location>
</feature>
<dbReference type="InterPro" id="IPR053185">
    <property type="entry name" value="SET_domain_protein"/>
</dbReference>
<dbReference type="SUPFAM" id="SSF82199">
    <property type="entry name" value="SET domain"/>
    <property type="match status" value="1"/>
</dbReference>
<feature type="repeat" description="TPR" evidence="1">
    <location>
        <begin position="9"/>
        <end position="42"/>
    </location>
</feature>
<evidence type="ECO:0000313" key="4">
    <source>
        <dbReference type="Proteomes" id="UP000054270"/>
    </source>
</evidence>
<dbReference type="PANTHER" id="PTHR47332:SF2">
    <property type="entry name" value="SET-6"/>
    <property type="match status" value="1"/>
</dbReference>
<dbReference type="Gene3D" id="1.25.40.10">
    <property type="entry name" value="Tetratricopeptide repeat domain"/>
    <property type="match status" value="2"/>
</dbReference>
<dbReference type="InterPro" id="IPR001214">
    <property type="entry name" value="SET_dom"/>
</dbReference>
<dbReference type="PANTHER" id="PTHR47332">
    <property type="entry name" value="SET DOMAIN-CONTAINING PROTEIN 5"/>
    <property type="match status" value="1"/>
</dbReference>
<gene>
    <name evidence="3" type="ORF">HYPSUDRAFT_205131</name>
</gene>
<evidence type="ECO:0000313" key="3">
    <source>
        <dbReference type="EMBL" id="KJA18768.1"/>
    </source>
</evidence>
<reference evidence="4" key="1">
    <citation type="submission" date="2014-04" db="EMBL/GenBank/DDBJ databases">
        <title>Evolutionary Origins and Diversification of the Mycorrhizal Mutualists.</title>
        <authorList>
            <consortium name="DOE Joint Genome Institute"/>
            <consortium name="Mycorrhizal Genomics Consortium"/>
            <person name="Kohler A."/>
            <person name="Kuo A."/>
            <person name="Nagy L.G."/>
            <person name="Floudas D."/>
            <person name="Copeland A."/>
            <person name="Barry K.W."/>
            <person name="Cichocki N."/>
            <person name="Veneault-Fourrey C."/>
            <person name="LaButti K."/>
            <person name="Lindquist E.A."/>
            <person name="Lipzen A."/>
            <person name="Lundell T."/>
            <person name="Morin E."/>
            <person name="Murat C."/>
            <person name="Riley R."/>
            <person name="Ohm R."/>
            <person name="Sun H."/>
            <person name="Tunlid A."/>
            <person name="Henrissat B."/>
            <person name="Grigoriev I.V."/>
            <person name="Hibbett D.S."/>
            <person name="Martin F."/>
        </authorList>
    </citation>
    <scope>NUCLEOTIDE SEQUENCE [LARGE SCALE GENOMIC DNA]</scope>
    <source>
        <strain evidence="4">FD-334 SS-4</strain>
    </source>
</reference>
<evidence type="ECO:0000259" key="2">
    <source>
        <dbReference type="PROSITE" id="PS50280"/>
    </source>
</evidence>
<accession>A0A0D2M6I1</accession>
<sequence length="459" mass="50925">MPKHSFDVAKLAKEKGNKAFEAEDYATARLLYSQAMKIDPSQYIYPLNSSIANLKLERWRDAESNATTTLTLAPDHLEALFRRGLARTELHQWSQARQDIQACLDRGGCSVKGYAVLDAITRFEAASSPNPISDRSDDSRSETLGTFPLDDLPGLAIRDSKVDGKGVFATREFKKGDTILCEEPLLTVEGRSLEECTVDVEAVLRKMSPENMAHFLSLHNAHAGGCCAGTLPHHAAEIFQSNLIMLANGRRGVCSNASRFNHSCMPNANHTFDSATGKLRIYAMGAIREGEEISIMYKQSDGYHMNCKPRTERQADLQKLYHFTCACAVCTLPDTGAAQASDARRVRISELADRITRVLQADSESGYVLPDFVECARIFREEGILEGVEEIMTVTVALCAFHSDWASAKYWAEVTYRMLVDQFGEGSELKDFSKCIFQPKSIPYAGLGPQKDFSGFRLD</sequence>
<dbReference type="Proteomes" id="UP000054270">
    <property type="component" value="Unassembled WGS sequence"/>
</dbReference>
<dbReference type="Gene3D" id="2.170.270.10">
    <property type="entry name" value="SET domain"/>
    <property type="match status" value="1"/>
</dbReference>
<evidence type="ECO:0000256" key="1">
    <source>
        <dbReference type="PROSITE-ProRule" id="PRU00339"/>
    </source>
</evidence>
<dbReference type="Pfam" id="PF00856">
    <property type="entry name" value="SET"/>
    <property type="match status" value="1"/>
</dbReference>
<dbReference type="SUPFAM" id="SSF48452">
    <property type="entry name" value="TPR-like"/>
    <property type="match status" value="1"/>
</dbReference>
<dbReference type="PROSITE" id="PS50280">
    <property type="entry name" value="SET"/>
    <property type="match status" value="1"/>
</dbReference>